<proteinExistence type="predicted"/>
<keyword evidence="1" id="KW-0472">Membrane</keyword>
<dbReference type="EMBL" id="OU594966">
    <property type="protein sequence ID" value="CAG9287324.1"/>
    <property type="molecule type" value="Genomic_DNA"/>
</dbReference>
<dbReference type="Pfam" id="PF00685">
    <property type="entry name" value="Sulfotransfer_1"/>
    <property type="match status" value="1"/>
</dbReference>
<dbReference type="GO" id="GO:0008146">
    <property type="term" value="F:sulfotransferase activity"/>
    <property type="evidence" value="ECO:0007669"/>
    <property type="project" value="InterPro"/>
</dbReference>
<gene>
    <name evidence="3" type="ORF">PTTT1_LOCUS35190</name>
</gene>
<keyword evidence="1" id="KW-0812">Transmembrane</keyword>
<feature type="transmembrane region" description="Helical" evidence="1">
    <location>
        <begin position="21"/>
        <end position="46"/>
    </location>
</feature>
<dbReference type="SUPFAM" id="SSF52540">
    <property type="entry name" value="P-loop containing nucleoside triphosphate hydrolases"/>
    <property type="match status" value="1"/>
</dbReference>
<feature type="domain" description="Sulfotransferase" evidence="2">
    <location>
        <begin position="290"/>
        <end position="401"/>
    </location>
</feature>
<dbReference type="Gene3D" id="3.40.50.300">
    <property type="entry name" value="P-loop containing nucleotide triphosphate hydrolases"/>
    <property type="match status" value="1"/>
</dbReference>
<dbReference type="Proteomes" id="UP000836788">
    <property type="component" value="Chromosome 25"/>
</dbReference>
<evidence type="ECO:0000313" key="3">
    <source>
        <dbReference type="EMBL" id="CAG9287324.1"/>
    </source>
</evidence>
<reference evidence="3" key="1">
    <citation type="submission" date="2022-02" db="EMBL/GenBank/DDBJ databases">
        <authorList>
            <person name="Giguere J D."/>
        </authorList>
    </citation>
    <scope>NUCLEOTIDE SEQUENCE</scope>
    <source>
        <strain evidence="3">CCAP 1055/1</strain>
    </source>
</reference>
<evidence type="ECO:0000256" key="1">
    <source>
        <dbReference type="SAM" id="Phobius"/>
    </source>
</evidence>
<dbReference type="AlphaFoldDB" id="A0A8J9X994"/>
<keyword evidence="1" id="KW-1133">Transmembrane helix</keyword>
<dbReference type="InterPro" id="IPR027417">
    <property type="entry name" value="P-loop_NTPase"/>
</dbReference>
<organism evidence="3">
    <name type="scientific">Phaeodactylum tricornutum</name>
    <name type="common">Diatom</name>
    <dbReference type="NCBI Taxonomy" id="2850"/>
    <lineage>
        <taxon>Eukaryota</taxon>
        <taxon>Sar</taxon>
        <taxon>Stramenopiles</taxon>
        <taxon>Ochrophyta</taxon>
        <taxon>Bacillariophyta</taxon>
        <taxon>Bacillariophyceae</taxon>
        <taxon>Bacillariophycidae</taxon>
        <taxon>Naviculales</taxon>
        <taxon>Phaeodactylaceae</taxon>
        <taxon>Phaeodactylum</taxon>
    </lineage>
</organism>
<accession>A0A8J9X994</accession>
<name>A0A8J9X994_PHATR</name>
<sequence length="411" mass="46465">MDAKLRRTRGTMPKPPGRQTYHSSVVWGMLSILGLAFCWVNALYLLRLVEQTSTDLQASEVIVHAGRANASVLFEPNQLPHDHTLIHPDKAPILNLLQEAGLDVRTLSSEIVASIPSWSQVTALYGHQPRIYGMDQGVCDAFQQSSNPAEHFLGVAGTFNTGTNLLAALLIQNCHLPARIKVHGPGSPGIRWQVPWGKHTPVDDEDFRQRHKAAHDKDLEADNVLAAVAIRDPAVWMASMCRHPYAMRWQLTARKDTNGTIHCPHFVMEETDGTNHSVPVHVRYSNFTRHYESMVHHWNEWYGAYLDVSWPRLLLRFEDLIFHPRQVTQKVCECAGGKLNSGPFRYMVESAKKGAVHGTKKTNYVDAIVRYGTSNHHWKGMSRADLAYVKQHLDPRLMQIFGYSYPTQPDM</sequence>
<dbReference type="InterPro" id="IPR000863">
    <property type="entry name" value="Sulfotransferase_dom"/>
</dbReference>
<evidence type="ECO:0000259" key="2">
    <source>
        <dbReference type="Pfam" id="PF00685"/>
    </source>
</evidence>
<protein>
    <recommendedName>
        <fullName evidence="2">Sulfotransferase domain-containing protein</fullName>
    </recommendedName>
</protein>